<dbReference type="Gene3D" id="3.40.50.1820">
    <property type="entry name" value="alpha/beta hydrolase"/>
    <property type="match status" value="1"/>
</dbReference>
<feature type="compositionally biased region" description="Basic and acidic residues" evidence="7">
    <location>
        <begin position="133"/>
        <end position="149"/>
    </location>
</feature>
<feature type="compositionally biased region" description="Basic residues" evidence="7">
    <location>
        <begin position="214"/>
        <end position="231"/>
    </location>
</feature>
<dbReference type="GO" id="GO:0016020">
    <property type="term" value="C:membrane"/>
    <property type="evidence" value="ECO:0007669"/>
    <property type="project" value="UniProtKB-SubCell"/>
</dbReference>
<feature type="compositionally biased region" description="Polar residues" evidence="7">
    <location>
        <begin position="117"/>
        <end position="132"/>
    </location>
</feature>
<feature type="compositionally biased region" description="Basic residues" evidence="7">
    <location>
        <begin position="175"/>
        <end position="184"/>
    </location>
</feature>
<dbReference type="EMBL" id="CDMZ01000589">
    <property type="protein sequence ID" value="CEM17472.1"/>
    <property type="molecule type" value="Genomic_DNA"/>
</dbReference>
<dbReference type="InterPro" id="IPR052374">
    <property type="entry name" value="SERAC1"/>
</dbReference>
<proteinExistence type="predicted"/>
<feature type="compositionally biased region" description="Basic residues" evidence="7">
    <location>
        <begin position="771"/>
        <end position="780"/>
    </location>
</feature>
<dbReference type="GO" id="GO:0005739">
    <property type="term" value="C:mitochondrion"/>
    <property type="evidence" value="ECO:0007669"/>
    <property type="project" value="UniProtKB-SubCell"/>
</dbReference>
<evidence type="ECO:0000256" key="6">
    <source>
        <dbReference type="ARBA" id="ARBA00023136"/>
    </source>
</evidence>
<evidence type="ECO:0000256" key="1">
    <source>
        <dbReference type="ARBA" id="ARBA00004173"/>
    </source>
</evidence>
<feature type="compositionally biased region" description="Basic and acidic residues" evidence="7">
    <location>
        <begin position="89"/>
        <end position="99"/>
    </location>
</feature>
<feature type="compositionally biased region" description="Basic and acidic residues" evidence="7">
    <location>
        <begin position="320"/>
        <end position="335"/>
    </location>
</feature>
<evidence type="ECO:0000256" key="7">
    <source>
        <dbReference type="SAM" id="MobiDB-lite"/>
    </source>
</evidence>
<dbReference type="GO" id="GO:0005783">
    <property type="term" value="C:endoplasmic reticulum"/>
    <property type="evidence" value="ECO:0007669"/>
    <property type="project" value="UniProtKB-SubCell"/>
</dbReference>
<feature type="compositionally biased region" description="Low complexity" evidence="7">
    <location>
        <begin position="687"/>
        <end position="697"/>
    </location>
</feature>
<dbReference type="SUPFAM" id="SSF53474">
    <property type="entry name" value="alpha/beta-Hydrolases"/>
    <property type="match status" value="1"/>
</dbReference>
<feature type="compositionally biased region" description="Basic and acidic residues" evidence="7">
    <location>
        <begin position="185"/>
        <end position="194"/>
    </location>
</feature>
<feature type="compositionally biased region" description="Polar residues" evidence="7">
    <location>
        <begin position="749"/>
        <end position="758"/>
    </location>
</feature>
<feature type="compositionally biased region" description="Basic residues" evidence="7">
    <location>
        <begin position="195"/>
        <end position="206"/>
    </location>
</feature>
<feature type="compositionally biased region" description="Basic and acidic residues" evidence="7">
    <location>
        <begin position="904"/>
        <end position="913"/>
    </location>
</feature>
<feature type="compositionally biased region" description="Basic and acidic residues" evidence="7">
    <location>
        <begin position="257"/>
        <end position="276"/>
    </location>
</feature>
<dbReference type="VEuPathDB" id="CryptoDB:Cvel_18493"/>
<protein>
    <recommendedName>
        <fullName evidence="9">GPI inositol-deacylase</fullName>
    </recommendedName>
</protein>
<evidence type="ECO:0000313" key="8">
    <source>
        <dbReference type="EMBL" id="CEM17472.1"/>
    </source>
</evidence>
<dbReference type="AlphaFoldDB" id="A0A0G4FS44"/>
<keyword evidence="5" id="KW-0496">Mitochondrion</keyword>
<comment type="subcellular location">
    <subcellularLocation>
        <location evidence="2">Endoplasmic reticulum</location>
    </subcellularLocation>
    <subcellularLocation>
        <location evidence="3">Membrane</location>
    </subcellularLocation>
    <subcellularLocation>
        <location evidence="1">Mitochondrion</location>
    </subcellularLocation>
</comment>
<evidence type="ECO:0000256" key="5">
    <source>
        <dbReference type="ARBA" id="ARBA00023128"/>
    </source>
</evidence>
<feature type="compositionally biased region" description="Low complexity" evidence="7">
    <location>
        <begin position="800"/>
        <end position="812"/>
    </location>
</feature>
<evidence type="ECO:0000256" key="4">
    <source>
        <dbReference type="ARBA" id="ARBA00022824"/>
    </source>
</evidence>
<feature type="region of interest" description="Disordered" evidence="7">
    <location>
        <begin position="890"/>
        <end position="913"/>
    </location>
</feature>
<organism evidence="8">
    <name type="scientific">Chromera velia CCMP2878</name>
    <dbReference type="NCBI Taxonomy" id="1169474"/>
    <lineage>
        <taxon>Eukaryota</taxon>
        <taxon>Sar</taxon>
        <taxon>Alveolata</taxon>
        <taxon>Colpodellida</taxon>
        <taxon>Chromeraceae</taxon>
        <taxon>Chromera</taxon>
    </lineage>
</organism>
<feature type="region of interest" description="Disordered" evidence="7">
    <location>
        <begin position="749"/>
        <end position="836"/>
    </location>
</feature>
<evidence type="ECO:0008006" key="9">
    <source>
        <dbReference type="Google" id="ProtNLM"/>
    </source>
</evidence>
<feature type="region of interest" description="Disordered" evidence="7">
    <location>
        <begin position="257"/>
        <end position="285"/>
    </location>
</feature>
<sequence length="1006" mass="113123">MEEGEEPTPVNTTLLDKRWPRGVYELYNGTAGDRPRRSTCAPLSEVPCDIVLIHGVKGHPLKTWCIPEPEDPEGLAYIEEGEGEGDEEEKGKEKKKREGPGFPAFHLSLPFSKRSEASSSAVDENAQQQPESSSRKPWDEGRDSEDDGKSLDLVREALLAIQKAEFRPVTLAAAPKRKKQKKRNTLFDRSWEHAQKHRSSKKHKSVRAVPPEKHTHRAHIHPKNHHEKRKKQMTLADRLIADVRKIGKRSLLFSEQRKWGEREREEKKKKRQETARNNRRRGRALVGALQQTAWGDPVGSPVEGDIASMHPYEEEEETEEEHKTGGEAQQEREKVPVVSRHAASELQELPQTQNSAKATENRKKKKKQSFAMWKFFRSLQKMEAKKMEAMKIWPEEFLAEDFPRSRILSCAHDVKLVARPGQVRLPPPPRLLADWWNNVRKKEPKELRKKSEELKTLARELARLLKEKGLGSGGRPVVIISHSLGGVLAKHLFLEMEELRPQVRQIVFFAVPHKGTPHAENLNVLCSKEVKELKRPDMEVLNNKFAEEWQRDPTRTACNYLEGQPWRAGTFPVPFDRAEDERYGEAMVMKAEDHVSICKLGSKEDQRYRKVTEQMKEAIEPYYYALPAEKAEETKKKQETESRLSEAALLHAPLREEDLDLSAVAASGVTRMREEEDQGEEGGEEQGWGSSPSSSSSLRLPPPTTAQPFSTKRREGKGSRRGREVPIAGLPFGQSAGLSLVSAAPLSFPTNSDASSRPQPVEKEKESFSSTRKKKSPPTRRTRDAAKRGTPGVTRSLSWSSSPLPKVSLASSLPPPPLPSSFPSSTNPREGMPTESRESLALLFKQPVMARRTANRTASAGGPEDTIPLPTWFECPASWKKEVDLWSAKTNASSGSSSRGRKKSSADRRLVRDREKSLPAGVVQFISEQLASGDWGLGDEKERRKVPFGPSMSLPFDEFRTRGEGLLGLLQGSFVSSLPLISNERAIFFAGIYVMGLLISLPPTHF</sequence>
<dbReference type="PANTHER" id="PTHR48182">
    <property type="entry name" value="PROTEIN SERAC1"/>
    <property type="match status" value="1"/>
</dbReference>
<feature type="region of interest" description="Disordered" evidence="7">
    <location>
        <begin position="172"/>
        <end position="231"/>
    </location>
</feature>
<feature type="region of interest" description="Disordered" evidence="7">
    <location>
        <begin position="81"/>
        <end position="149"/>
    </location>
</feature>
<name>A0A0G4FS44_9ALVE</name>
<keyword evidence="4" id="KW-0256">Endoplasmic reticulum</keyword>
<feature type="region of interest" description="Disordered" evidence="7">
    <location>
        <begin position="669"/>
        <end position="731"/>
    </location>
</feature>
<evidence type="ECO:0000256" key="2">
    <source>
        <dbReference type="ARBA" id="ARBA00004240"/>
    </source>
</evidence>
<gene>
    <name evidence="8" type="ORF">Cvel_18493</name>
</gene>
<keyword evidence="6" id="KW-0472">Membrane</keyword>
<accession>A0A0G4FS44</accession>
<feature type="region of interest" description="Disordered" evidence="7">
    <location>
        <begin position="312"/>
        <end position="365"/>
    </location>
</feature>
<feature type="compositionally biased region" description="Polar residues" evidence="7">
    <location>
        <begin position="349"/>
        <end position="358"/>
    </location>
</feature>
<dbReference type="InterPro" id="IPR029058">
    <property type="entry name" value="AB_hydrolase_fold"/>
</dbReference>
<reference evidence="8" key="1">
    <citation type="submission" date="2014-11" db="EMBL/GenBank/DDBJ databases">
        <authorList>
            <person name="Otto D Thomas"/>
            <person name="Naeem Raeece"/>
        </authorList>
    </citation>
    <scope>NUCLEOTIDE SEQUENCE</scope>
</reference>
<evidence type="ECO:0000256" key="3">
    <source>
        <dbReference type="ARBA" id="ARBA00004370"/>
    </source>
</evidence>
<feature type="compositionally biased region" description="Basic and acidic residues" evidence="7">
    <location>
        <begin position="712"/>
        <end position="724"/>
    </location>
</feature>
<dbReference type="PANTHER" id="PTHR48182:SF2">
    <property type="entry name" value="PROTEIN SERAC1"/>
    <property type="match status" value="1"/>
</dbReference>
<feature type="compositionally biased region" description="Acidic residues" evidence="7">
    <location>
        <begin position="675"/>
        <end position="684"/>
    </location>
</feature>